<gene>
    <name evidence="2" type="ORF">EDD18DRAFT_34270</name>
</gene>
<dbReference type="Proteomes" id="UP001175228">
    <property type="component" value="Unassembled WGS sequence"/>
</dbReference>
<dbReference type="InterPro" id="IPR015424">
    <property type="entry name" value="PyrdxlP-dep_Trfase"/>
</dbReference>
<dbReference type="Gene3D" id="3.90.1150.10">
    <property type="entry name" value="Aspartate Aminotransferase, domain 1"/>
    <property type="match status" value="1"/>
</dbReference>
<accession>A0AA39V0W4</accession>
<dbReference type="InterPro" id="IPR015422">
    <property type="entry name" value="PyrdxlP-dep_Trfase_small"/>
</dbReference>
<dbReference type="AlphaFoldDB" id="A0AA39V0W4"/>
<sequence length="459" mass="50190">MSLFHRHPPPSDLFSLYAMTLDVEKARSQFPALKSGFVFADNAGGSQTAVGVADRIYDYLLNTNVQLGADYSVSVLSTQKVTIQAPEDAAKLINASSPDEIVFGSSSSANMENLARSLDGDIHQGDEFILTGEHEANNGPFKKLAGRTGAVIKYWNATPTSPNNPYSVSLKIEDLLPLITARTRIIAFTACSNILGSIVPVKAIVKAARLTAQEAGARKVEISIDCVAYAPHRLINVQDWDIDYCVFSYYKVYGPHTSVLYVRAPALQHSLSSIVHHFLNVKHSAAKLQIGGPGYELVYGTTGVIPYLLSLTPENNLKASFEAIAKHEQTLVEPLLAYLTHADQQARGVRVVGEEYPGLMRVPTISFVVVGERPMKSKDVVKVFDQKGGVCCRSSVSHFVLKSILQVGIRYGHFYAYTLVDGLQPKLDIDDGVVRISLVHYNTVEEVQRIISILKEALA</sequence>
<keyword evidence="3" id="KW-1185">Reference proteome</keyword>
<dbReference type="PANTHER" id="PTHR43586:SF21">
    <property type="entry name" value="PYRIDOXAL PHOSPHATE (PLP)-DEPENDENT ASPARTATE AMINOTRANSFERASE SUPERFAMILY"/>
    <property type="match status" value="1"/>
</dbReference>
<comment type="caution">
    <text evidence="2">The sequence shown here is derived from an EMBL/GenBank/DDBJ whole genome shotgun (WGS) entry which is preliminary data.</text>
</comment>
<reference evidence="2" key="1">
    <citation type="submission" date="2023-06" db="EMBL/GenBank/DDBJ databases">
        <authorList>
            <consortium name="Lawrence Berkeley National Laboratory"/>
            <person name="Ahrendt S."/>
            <person name="Sahu N."/>
            <person name="Indic B."/>
            <person name="Wong-Bajracharya J."/>
            <person name="Merenyi Z."/>
            <person name="Ke H.-M."/>
            <person name="Monk M."/>
            <person name="Kocsube S."/>
            <person name="Drula E."/>
            <person name="Lipzen A."/>
            <person name="Balint B."/>
            <person name="Henrissat B."/>
            <person name="Andreopoulos B."/>
            <person name="Martin F.M."/>
            <person name="Harder C.B."/>
            <person name="Rigling D."/>
            <person name="Ford K.L."/>
            <person name="Foster G.D."/>
            <person name="Pangilinan J."/>
            <person name="Papanicolaou A."/>
            <person name="Barry K."/>
            <person name="LaButti K."/>
            <person name="Viragh M."/>
            <person name="Koriabine M."/>
            <person name="Yan M."/>
            <person name="Riley R."/>
            <person name="Champramary S."/>
            <person name="Plett K.L."/>
            <person name="Tsai I.J."/>
            <person name="Slot J."/>
            <person name="Sipos G."/>
            <person name="Plett J."/>
            <person name="Nagy L.G."/>
            <person name="Grigoriev I.V."/>
        </authorList>
    </citation>
    <scope>NUCLEOTIDE SEQUENCE</scope>
    <source>
        <strain evidence="2">HWK02</strain>
    </source>
</reference>
<dbReference type="InterPro" id="IPR015421">
    <property type="entry name" value="PyrdxlP-dep_Trfase_major"/>
</dbReference>
<organism evidence="2 3">
    <name type="scientific">Armillaria luteobubalina</name>
    <dbReference type="NCBI Taxonomy" id="153913"/>
    <lineage>
        <taxon>Eukaryota</taxon>
        <taxon>Fungi</taxon>
        <taxon>Dikarya</taxon>
        <taxon>Basidiomycota</taxon>
        <taxon>Agaricomycotina</taxon>
        <taxon>Agaricomycetes</taxon>
        <taxon>Agaricomycetidae</taxon>
        <taxon>Agaricales</taxon>
        <taxon>Marasmiineae</taxon>
        <taxon>Physalacriaceae</taxon>
        <taxon>Armillaria</taxon>
    </lineage>
</organism>
<feature type="domain" description="Aminotransferase class V" evidence="1">
    <location>
        <begin position="38"/>
        <end position="449"/>
    </location>
</feature>
<evidence type="ECO:0000259" key="1">
    <source>
        <dbReference type="Pfam" id="PF00266"/>
    </source>
</evidence>
<name>A0AA39V0W4_9AGAR</name>
<evidence type="ECO:0000313" key="2">
    <source>
        <dbReference type="EMBL" id="KAK0506519.1"/>
    </source>
</evidence>
<proteinExistence type="predicted"/>
<keyword evidence="2" id="KW-0808">Transferase</keyword>
<dbReference type="Pfam" id="PF00266">
    <property type="entry name" value="Aminotran_5"/>
    <property type="match status" value="1"/>
</dbReference>
<evidence type="ECO:0000313" key="3">
    <source>
        <dbReference type="Proteomes" id="UP001175228"/>
    </source>
</evidence>
<dbReference type="EMBL" id="JAUEPU010000001">
    <property type="protein sequence ID" value="KAK0506519.1"/>
    <property type="molecule type" value="Genomic_DNA"/>
</dbReference>
<dbReference type="Gene3D" id="3.40.640.10">
    <property type="entry name" value="Type I PLP-dependent aspartate aminotransferase-like (Major domain)"/>
    <property type="match status" value="1"/>
</dbReference>
<dbReference type="PANTHER" id="PTHR43586">
    <property type="entry name" value="CYSTEINE DESULFURASE"/>
    <property type="match status" value="1"/>
</dbReference>
<dbReference type="InterPro" id="IPR000192">
    <property type="entry name" value="Aminotrans_V_dom"/>
</dbReference>
<dbReference type="SUPFAM" id="SSF53383">
    <property type="entry name" value="PLP-dependent transferases"/>
    <property type="match status" value="1"/>
</dbReference>
<dbReference type="GO" id="GO:0016740">
    <property type="term" value="F:transferase activity"/>
    <property type="evidence" value="ECO:0007669"/>
    <property type="project" value="UniProtKB-KW"/>
</dbReference>
<protein>
    <submittedName>
        <fullName evidence="2">Pyridoxal phosphate-dependent transferase</fullName>
    </submittedName>
</protein>